<evidence type="ECO:0000256" key="1">
    <source>
        <dbReference type="ARBA" id="ARBA00005104"/>
    </source>
</evidence>
<evidence type="ECO:0000259" key="4">
    <source>
        <dbReference type="Pfam" id="PF01872"/>
    </source>
</evidence>
<dbReference type="Gene3D" id="3.40.430.10">
    <property type="entry name" value="Dihydrofolate Reductase, subunit A"/>
    <property type="match status" value="1"/>
</dbReference>
<dbReference type="SUPFAM" id="SSF53597">
    <property type="entry name" value="Dihydrofolate reductase-like"/>
    <property type="match status" value="1"/>
</dbReference>
<reference evidence="6" key="1">
    <citation type="journal article" date="2019" name="Int. J. Syst. Evol. Microbiol.">
        <title>The Global Catalogue of Microorganisms (GCM) 10K type strain sequencing project: providing services to taxonomists for standard genome sequencing and annotation.</title>
        <authorList>
            <consortium name="The Broad Institute Genomics Platform"/>
            <consortium name="The Broad Institute Genome Sequencing Center for Infectious Disease"/>
            <person name="Wu L."/>
            <person name="Ma J."/>
        </authorList>
    </citation>
    <scope>NUCLEOTIDE SEQUENCE [LARGE SCALE GENOMIC DNA]</scope>
    <source>
        <strain evidence="6">JCM 18298</strain>
    </source>
</reference>
<name>A0ABP9KT60_9NOCA</name>
<comment type="pathway">
    <text evidence="1">Cofactor biosynthesis; riboflavin biosynthesis.</text>
</comment>
<dbReference type="InterPro" id="IPR050765">
    <property type="entry name" value="Riboflavin_Biosynth_HTPR"/>
</dbReference>
<protein>
    <recommendedName>
        <fullName evidence="4">Bacterial bifunctional deaminase-reductase C-terminal domain-containing protein</fullName>
    </recommendedName>
</protein>
<dbReference type="Proteomes" id="UP001500603">
    <property type="component" value="Unassembled WGS sequence"/>
</dbReference>
<dbReference type="EMBL" id="BAABJM010000005">
    <property type="protein sequence ID" value="GAA5063018.1"/>
    <property type="molecule type" value="Genomic_DNA"/>
</dbReference>
<dbReference type="Pfam" id="PF01872">
    <property type="entry name" value="RibD_C"/>
    <property type="match status" value="1"/>
</dbReference>
<feature type="domain" description="Bacterial bifunctional deaminase-reductase C-terminal" evidence="4">
    <location>
        <begin position="3"/>
        <end position="214"/>
    </location>
</feature>
<dbReference type="PANTHER" id="PTHR38011:SF7">
    <property type="entry name" value="2,5-DIAMINO-6-RIBOSYLAMINO-4(3H)-PYRIMIDINONE 5'-PHOSPHATE REDUCTASE"/>
    <property type="match status" value="1"/>
</dbReference>
<keyword evidence="2" id="KW-0521">NADP</keyword>
<accession>A0ABP9KT60</accession>
<dbReference type="InterPro" id="IPR024072">
    <property type="entry name" value="DHFR-like_dom_sf"/>
</dbReference>
<organism evidence="5 6">
    <name type="scientific">Nocardia callitridis</name>
    <dbReference type="NCBI Taxonomy" id="648753"/>
    <lineage>
        <taxon>Bacteria</taxon>
        <taxon>Bacillati</taxon>
        <taxon>Actinomycetota</taxon>
        <taxon>Actinomycetes</taxon>
        <taxon>Mycobacteriales</taxon>
        <taxon>Nocardiaceae</taxon>
        <taxon>Nocardia</taxon>
    </lineage>
</organism>
<evidence type="ECO:0000313" key="5">
    <source>
        <dbReference type="EMBL" id="GAA5063018.1"/>
    </source>
</evidence>
<evidence type="ECO:0000313" key="6">
    <source>
        <dbReference type="Proteomes" id="UP001500603"/>
    </source>
</evidence>
<evidence type="ECO:0000256" key="2">
    <source>
        <dbReference type="ARBA" id="ARBA00022857"/>
    </source>
</evidence>
<gene>
    <name evidence="5" type="ORF">GCM10023318_47230</name>
</gene>
<keyword evidence="6" id="KW-1185">Reference proteome</keyword>
<comment type="caution">
    <text evidence="5">The sequence shown here is derived from an EMBL/GenBank/DDBJ whole genome shotgun (WGS) entry which is preliminary data.</text>
</comment>
<dbReference type="PANTHER" id="PTHR38011">
    <property type="entry name" value="DIHYDROFOLATE REDUCTASE FAMILY PROTEIN (AFU_ORTHOLOGUE AFUA_8G06820)"/>
    <property type="match status" value="1"/>
</dbReference>
<dbReference type="InterPro" id="IPR002734">
    <property type="entry name" value="RibDG_C"/>
</dbReference>
<evidence type="ECO:0000256" key="3">
    <source>
        <dbReference type="ARBA" id="ARBA00023002"/>
    </source>
</evidence>
<sequence length="224" mass="24008">MLLSVAMSVDGYIDDTAPQRLLLSNAQDFDRVDQVRADADAIMVGAATLRADNPRLIVKDQDRQDRRRAAGRDTQPLKVTVTASGDLDPAARFWHHGTEQHRPLVYTTAAGAARLGERLAGLAEVVALGTEVDFGALLDDLGGRGIGRLMVEGGSHLHTAFLSEGLADELHLAIGPALVGDPDAPRFLEPAGFPGGSTRRMRLLDVARLGDVAVLRYLPKETES</sequence>
<keyword evidence="3" id="KW-0560">Oxidoreductase</keyword>
<proteinExistence type="predicted"/>